<comment type="caution">
    <text evidence="9">The sequence shown here is derived from an EMBL/GenBank/DDBJ whole genome shotgun (WGS) entry which is preliminary data.</text>
</comment>
<keyword evidence="7" id="KW-0732">Signal</keyword>
<evidence type="ECO:0000259" key="8">
    <source>
        <dbReference type="Pfam" id="PF00082"/>
    </source>
</evidence>
<dbReference type="InterPro" id="IPR050131">
    <property type="entry name" value="Peptidase_S8_subtilisin-like"/>
</dbReference>
<keyword evidence="2 5" id="KW-0645">Protease</keyword>
<evidence type="ECO:0000256" key="5">
    <source>
        <dbReference type="PROSITE-ProRule" id="PRU01240"/>
    </source>
</evidence>
<accession>A0ABV6RKA5</accession>
<feature type="active site" description="Charge relay system" evidence="5">
    <location>
        <position position="359"/>
    </location>
</feature>
<dbReference type="InterPro" id="IPR000209">
    <property type="entry name" value="Peptidase_S8/S53_dom"/>
</dbReference>
<dbReference type="CDD" id="cd05561">
    <property type="entry name" value="Peptidases_S8_4"/>
    <property type="match status" value="1"/>
</dbReference>
<dbReference type="Gene3D" id="3.40.50.200">
    <property type="entry name" value="Peptidase S8/S53 domain"/>
    <property type="match status" value="1"/>
</dbReference>
<sequence length="413" mass="42393">MRPNRLMLLGCLSTLLVAHAAGAQALGGRPGLPALPTGVPSLPTQAATAALDRTLSDPRMQAPLAQLRRLQIRDLVRTHRARVDLDLQGEPVLRGEFLMLGAAPDAIDALRAAGFELAPGAATDNALDLDIAVVRDTRGRRATRAMRDLQRAAPEATFAFQHIYLQAAPVAAATVAATGASAVSGAVRIGLIDGGVDAAHPALAGVRIKRHGCGGAAKPQPHGTAVATRLAARGTELYAADLWCGDPVGQATLGLVQALAWMSRERVPVVNISLVGPDNPVLARAVQSMLARGHVLVAAVGNDGPAAPPLFPAAYAGVIAVSGVDAKQRVLPESGSGPHVDFSATGVLGEGPRAMRGTSFAAPVVARLAAESLSAPDPAAATHVQRALAARARDLGKPGRDPRYGDGLIDPLR</sequence>
<evidence type="ECO:0000313" key="9">
    <source>
        <dbReference type="EMBL" id="MFC0677414.1"/>
    </source>
</evidence>
<dbReference type="InterPro" id="IPR036852">
    <property type="entry name" value="Peptidase_S8/S53_dom_sf"/>
</dbReference>
<dbReference type="PANTHER" id="PTHR43806:SF11">
    <property type="entry name" value="CEREVISIN-RELATED"/>
    <property type="match status" value="1"/>
</dbReference>
<name>A0ABV6RKA5_9GAMM</name>
<feature type="compositionally biased region" description="Basic and acidic residues" evidence="6">
    <location>
        <begin position="391"/>
        <end position="404"/>
    </location>
</feature>
<feature type="region of interest" description="Disordered" evidence="6">
    <location>
        <begin position="391"/>
        <end position="413"/>
    </location>
</feature>
<dbReference type="PRINTS" id="PR00723">
    <property type="entry name" value="SUBTILISIN"/>
</dbReference>
<protein>
    <submittedName>
        <fullName evidence="9">S8 family serine peptidase</fullName>
    </submittedName>
</protein>
<evidence type="ECO:0000256" key="4">
    <source>
        <dbReference type="ARBA" id="ARBA00022825"/>
    </source>
</evidence>
<dbReference type="RefSeq" id="WP_386665872.1">
    <property type="nucleotide sequence ID" value="NZ_JBHLTG010000001.1"/>
</dbReference>
<feature type="active site" description="Charge relay system" evidence="5">
    <location>
        <position position="193"/>
    </location>
</feature>
<evidence type="ECO:0000256" key="6">
    <source>
        <dbReference type="SAM" id="MobiDB-lite"/>
    </source>
</evidence>
<evidence type="ECO:0000256" key="7">
    <source>
        <dbReference type="SAM" id="SignalP"/>
    </source>
</evidence>
<comment type="similarity">
    <text evidence="1 5">Belongs to the peptidase S8 family.</text>
</comment>
<evidence type="ECO:0000313" key="10">
    <source>
        <dbReference type="Proteomes" id="UP001589896"/>
    </source>
</evidence>
<feature type="signal peptide" evidence="7">
    <location>
        <begin position="1"/>
        <end position="20"/>
    </location>
</feature>
<organism evidence="9 10">
    <name type="scientific">Lysobacter korlensis</name>
    <dbReference type="NCBI Taxonomy" id="553636"/>
    <lineage>
        <taxon>Bacteria</taxon>
        <taxon>Pseudomonadati</taxon>
        <taxon>Pseudomonadota</taxon>
        <taxon>Gammaproteobacteria</taxon>
        <taxon>Lysobacterales</taxon>
        <taxon>Lysobacteraceae</taxon>
        <taxon>Lysobacter</taxon>
    </lineage>
</organism>
<dbReference type="EMBL" id="JBHLTG010000001">
    <property type="protein sequence ID" value="MFC0677414.1"/>
    <property type="molecule type" value="Genomic_DNA"/>
</dbReference>
<proteinExistence type="inferred from homology"/>
<reference evidence="9 10" key="1">
    <citation type="submission" date="2024-09" db="EMBL/GenBank/DDBJ databases">
        <authorList>
            <person name="Sun Q."/>
            <person name="Mori K."/>
        </authorList>
    </citation>
    <scope>NUCLEOTIDE SEQUENCE [LARGE SCALE GENOMIC DNA]</scope>
    <source>
        <strain evidence="9 10">KCTC 23076</strain>
    </source>
</reference>
<keyword evidence="4 5" id="KW-0720">Serine protease</keyword>
<dbReference type="Pfam" id="PF00082">
    <property type="entry name" value="Peptidase_S8"/>
    <property type="match status" value="1"/>
</dbReference>
<evidence type="ECO:0000256" key="1">
    <source>
        <dbReference type="ARBA" id="ARBA00011073"/>
    </source>
</evidence>
<dbReference type="InterPro" id="IPR015500">
    <property type="entry name" value="Peptidase_S8_subtilisin-rel"/>
</dbReference>
<dbReference type="SUPFAM" id="SSF52743">
    <property type="entry name" value="Subtilisin-like"/>
    <property type="match status" value="1"/>
</dbReference>
<keyword evidence="3 5" id="KW-0378">Hydrolase</keyword>
<keyword evidence="10" id="KW-1185">Reference proteome</keyword>
<evidence type="ECO:0000256" key="2">
    <source>
        <dbReference type="ARBA" id="ARBA00022670"/>
    </source>
</evidence>
<feature type="active site" description="Charge relay system" evidence="5">
    <location>
        <position position="222"/>
    </location>
</feature>
<feature type="domain" description="Peptidase S8/S53" evidence="8">
    <location>
        <begin position="187"/>
        <end position="407"/>
    </location>
</feature>
<evidence type="ECO:0000256" key="3">
    <source>
        <dbReference type="ARBA" id="ARBA00022801"/>
    </source>
</evidence>
<dbReference type="PANTHER" id="PTHR43806">
    <property type="entry name" value="PEPTIDASE S8"/>
    <property type="match status" value="1"/>
</dbReference>
<feature type="chain" id="PRO_5046516010" evidence="7">
    <location>
        <begin position="21"/>
        <end position="413"/>
    </location>
</feature>
<dbReference type="PROSITE" id="PS51892">
    <property type="entry name" value="SUBTILASE"/>
    <property type="match status" value="1"/>
</dbReference>
<dbReference type="Proteomes" id="UP001589896">
    <property type="component" value="Unassembled WGS sequence"/>
</dbReference>
<gene>
    <name evidence="9" type="ORF">ACFFGH_06045</name>
</gene>